<keyword evidence="1" id="KW-0812">Transmembrane</keyword>
<accession>A0A413H591</accession>
<dbReference type="AlphaFoldDB" id="A0A413H591"/>
<feature type="transmembrane region" description="Helical" evidence="1">
    <location>
        <begin position="17"/>
        <end position="38"/>
    </location>
</feature>
<keyword evidence="1" id="KW-0472">Membrane</keyword>
<organism evidence="2 3">
    <name type="scientific">Bacteroides stercorirosoris</name>
    <dbReference type="NCBI Taxonomy" id="871324"/>
    <lineage>
        <taxon>Bacteria</taxon>
        <taxon>Pseudomonadati</taxon>
        <taxon>Bacteroidota</taxon>
        <taxon>Bacteroidia</taxon>
        <taxon>Bacteroidales</taxon>
        <taxon>Bacteroidaceae</taxon>
        <taxon>Bacteroides</taxon>
    </lineage>
</organism>
<reference evidence="2 3" key="1">
    <citation type="submission" date="2018-08" db="EMBL/GenBank/DDBJ databases">
        <title>A genome reference for cultivated species of the human gut microbiota.</title>
        <authorList>
            <person name="Zou Y."/>
            <person name="Xue W."/>
            <person name="Luo G."/>
        </authorList>
    </citation>
    <scope>NUCLEOTIDE SEQUENCE [LARGE SCALE GENOMIC DNA]</scope>
    <source>
        <strain evidence="2 3">OF03-9BH</strain>
    </source>
</reference>
<comment type="caution">
    <text evidence="2">The sequence shown here is derived from an EMBL/GenBank/DDBJ whole genome shotgun (WGS) entry which is preliminary data.</text>
</comment>
<evidence type="ECO:0000256" key="1">
    <source>
        <dbReference type="SAM" id="Phobius"/>
    </source>
</evidence>
<protein>
    <submittedName>
        <fullName evidence="2">Uncharacterized protein</fullName>
    </submittedName>
</protein>
<dbReference type="Proteomes" id="UP000286075">
    <property type="component" value="Unassembled WGS sequence"/>
</dbReference>
<name>A0A413H591_9BACE</name>
<gene>
    <name evidence="2" type="ORF">DXA68_10770</name>
</gene>
<sequence length="76" mass="8903">MMWKNGSFNVYKCLMEQITMCLGCCSRFFVLGVSYFCVTIKRLMERIGKPPMTMIVNQNYMFNLKIIANGKARKFL</sequence>
<proteinExistence type="predicted"/>
<keyword evidence="1" id="KW-1133">Transmembrane helix</keyword>
<evidence type="ECO:0000313" key="3">
    <source>
        <dbReference type="Proteomes" id="UP000286075"/>
    </source>
</evidence>
<evidence type="ECO:0000313" key="2">
    <source>
        <dbReference type="EMBL" id="RGX78696.1"/>
    </source>
</evidence>
<dbReference type="EMBL" id="QSCF01000014">
    <property type="protein sequence ID" value="RGX78696.1"/>
    <property type="molecule type" value="Genomic_DNA"/>
</dbReference>